<dbReference type="HOGENOM" id="CLU_3281686_0_0_6"/>
<dbReference type="PATRIC" id="fig|629262.5.peg.5742"/>
<protein>
    <submittedName>
        <fullName evidence="1">Uncharacterized protein</fullName>
    </submittedName>
</protein>
<organism evidence="1 2">
    <name type="scientific">Pseudomonas syringae pv. japonica str. M301072</name>
    <dbReference type="NCBI Taxonomy" id="629262"/>
    <lineage>
        <taxon>Bacteria</taxon>
        <taxon>Pseudomonadati</taxon>
        <taxon>Pseudomonadota</taxon>
        <taxon>Gammaproteobacteria</taxon>
        <taxon>Pseudomonadales</taxon>
        <taxon>Pseudomonadaceae</taxon>
        <taxon>Pseudomonas</taxon>
        <taxon>Pseudomonas syringae</taxon>
    </lineage>
</organism>
<dbReference type="EMBL" id="AEAH01003620">
    <property type="protein sequence ID" value="EGH35431.1"/>
    <property type="molecule type" value="Genomic_DNA"/>
</dbReference>
<evidence type="ECO:0000313" key="2">
    <source>
        <dbReference type="Proteomes" id="UP000004471"/>
    </source>
</evidence>
<sequence>TWHLVKDTPRVMGFIGGTASPVTAKLRIGPDNTTQVAAGG</sequence>
<gene>
    <name evidence="1" type="ORF">PSYJA_43039</name>
</gene>
<accession>F3FYY9</accession>
<name>F3FYY9_PSESX</name>
<proteinExistence type="predicted"/>
<dbReference type="Proteomes" id="UP000004471">
    <property type="component" value="Unassembled WGS sequence"/>
</dbReference>
<feature type="non-terminal residue" evidence="1">
    <location>
        <position position="1"/>
    </location>
</feature>
<comment type="caution">
    <text evidence="1">The sequence shown here is derived from an EMBL/GenBank/DDBJ whole genome shotgun (WGS) entry which is preliminary data.</text>
</comment>
<reference evidence="1 2" key="1">
    <citation type="journal article" date="2011" name="PLoS Pathog.">
        <title>Dynamic evolution of pathogenicity revealed by sequencing and comparative genomics of 19 Pseudomonas syringae isolates.</title>
        <authorList>
            <person name="Baltrus D.A."/>
            <person name="Nishimura M.T."/>
            <person name="Romanchuk A."/>
            <person name="Chang J.H."/>
            <person name="Mukhtar M.S."/>
            <person name="Cherkis K."/>
            <person name="Roach J."/>
            <person name="Grant S.R."/>
            <person name="Jones C.D."/>
            <person name="Dangl J.L."/>
        </authorList>
    </citation>
    <scope>NUCLEOTIDE SEQUENCE [LARGE SCALE GENOMIC DNA]</scope>
    <source>
        <strain evidence="2">M301072PT</strain>
    </source>
</reference>
<evidence type="ECO:0000313" key="1">
    <source>
        <dbReference type="EMBL" id="EGH35431.1"/>
    </source>
</evidence>
<dbReference type="AlphaFoldDB" id="F3FYY9"/>